<keyword evidence="1" id="KW-0472">Membrane</keyword>
<dbReference type="RefSeq" id="WP_105041586.1">
    <property type="nucleotide sequence ID" value="NZ_MQWA01000001.1"/>
</dbReference>
<organism evidence="3 4">
    <name type="scientific">Rubritalea profundi</name>
    <dbReference type="NCBI Taxonomy" id="1658618"/>
    <lineage>
        <taxon>Bacteria</taxon>
        <taxon>Pseudomonadati</taxon>
        <taxon>Verrucomicrobiota</taxon>
        <taxon>Verrucomicrobiia</taxon>
        <taxon>Verrucomicrobiales</taxon>
        <taxon>Rubritaleaceae</taxon>
        <taxon>Rubritalea</taxon>
    </lineage>
</organism>
<evidence type="ECO:0000256" key="1">
    <source>
        <dbReference type="SAM" id="Phobius"/>
    </source>
</evidence>
<accession>A0A2S7TWJ6</accession>
<dbReference type="OrthoDB" id="9799237at2"/>
<dbReference type="Gene3D" id="3.40.50.12780">
    <property type="entry name" value="N-terminal domain of ligase-like"/>
    <property type="match status" value="1"/>
</dbReference>
<dbReference type="PANTHER" id="PTHR43767:SF1">
    <property type="entry name" value="NONRIBOSOMAL PEPTIDE SYNTHASE PES1 (EUROFUNG)-RELATED"/>
    <property type="match status" value="1"/>
</dbReference>
<keyword evidence="4" id="KW-1185">Reference proteome</keyword>
<dbReference type="Pfam" id="PF00501">
    <property type="entry name" value="AMP-binding"/>
    <property type="match status" value="1"/>
</dbReference>
<feature type="domain" description="AMP-dependent synthetase/ligase" evidence="2">
    <location>
        <begin position="7"/>
        <end position="380"/>
    </location>
</feature>
<dbReference type="InterPro" id="IPR042099">
    <property type="entry name" value="ANL_N_sf"/>
</dbReference>
<protein>
    <recommendedName>
        <fullName evidence="2">AMP-dependent synthetase/ligase domain-containing protein</fullName>
    </recommendedName>
</protein>
<dbReference type="Proteomes" id="UP000239907">
    <property type="component" value="Unassembled WGS sequence"/>
</dbReference>
<dbReference type="AlphaFoldDB" id="A0A2S7TWJ6"/>
<dbReference type="PANTHER" id="PTHR43767">
    <property type="entry name" value="LONG-CHAIN-FATTY-ACID--COA LIGASE"/>
    <property type="match status" value="1"/>
</dbReference>
<keyword evidence="1" id="KW-0812">Transmembrane</keyword>
<reference evidence="3 4" key="1">
    <citation type="submission" date="2016-12" db="EMBL/GenBank/DDBJ databases">
        <title>Study of bacterial adaptation to deep sea.</title>
        <authorList>
            <person name="Song J."/>
            <person name="Yoshizawa S."/>
            <person name="Kogure K."/>
        </authorList>
    </citation>
    <scope>NUCLEOTIDE SEQUENCE [LARGE SCALE GENOMIC DNA]</scope>
    <source>
        <strain evidence="3 4">SAORIC-165</strain>
    </source>
</reference>
<evidence type="ECO:0000259" key="2">
    <source>
        <dbReference type="Pfam" id="PF00501"/>
    </source>
</evidence>
<dbReference type="PROSITE" id="PS00455">
    <property type="entry name" value="AMP_BINDING"/>
    <property type="match status" value="1"/>
</dbReference>
<dbReference type="EMBL" id="MQWA01000001">
    <property type="protein sequence ID" value="PQJ27098.1"/>
    <property type="molecule type" value="Genomic_DNA"/>
</dbReference>
<evidence type="ECO:0000313" key="4">
    <source>
        <dbReference type="Proteomes" id="UP000239907"/>
    </source>
</evidence>
<comment type="caution">
    <text evidence="3">The sequence shown here is derived from an EMBL/GenBank/DDBJ whole genome shotgun (WGS) entry which is preliminary data.</text>
</comment>
<dbReference type="InterPro" id="IPR020845">
    <property type="entry name" value="AMP-binding_CS"/>
</dbReference>
<feature type="transmembrane region" description="Helical" evidence="1">
    <location>
        <begin position="64"/>
        <end position="85"/>
    </location>
</feature>
<evidence type="ECO:0000313" key="3">
    <source>
        <dbReference type="EMBL" id="PQJ27098.1"/>
    </source>
</evidence>
<dbReference type="SUPFAM" id="SSF56801">
    <property type="entry name" value="Acetyl-CoA synthetase-like"/>
    <property type="match status" value="1"/>
</dbReference>
<dbReference type="InterPro" id="IPR000873">
    <property type="entry name" value="AMP-dep_synth/lig_dom"/>
</dbReference>
<name>A0A2S7TWJ6_9BACT</name>
<gene>
    <name evidence="3" type="ORF">BSZ32_00330</name>
</gene>
<keyword evidence="1" id="KW-1133">Transmembrane helix</keyword>
<proteinExistence type="predicted"/>
<sequence length="513" mass="55790">MNLIKHLERRAKQHPERIALVDVDSQLTYTELYQKISAGSQLLRKDGLATGDCVLLLLPVSVELYVAFLSILHAGMTVMLLDLSAGKKTIIQSLRTVKVKACIGIPKAQLLRLLNPEIRAIERHYCTEPWPPFSRYWSPAAQCSSAPIEVSPSHPALITFTSGSTGKPKAACRTHGFLLAQHAALSESLDYKEGEVDLITLPVFAISNLASGLTSVIANSDLRTPGNVNALAVLEQCKQWKVTRCAASPAFFQSLLESDKLPPLDAIYTGGAPVFPHLLEKLQAKLPQAKVVTVFGSTEAEPIAHSLWSSTTEDEKSRMANGAGLLVGKPVSATRLRVITDQSSEAISALSDVEFDAMSMPLGIAGEVVVTGEHVLKGYLNGTGDDEAKFSVNGVIWHRTGDAATIDAHGQVWMLGRCKAAVTAKNGDKIYPFGIECTAMQQLNIDRCALVSYQEKVTLCYQGTLTTADQDTLLKQLKPLLVEQLKRLDKIPVDKRHNAKIDYPSLKHLLAQP</sequence>
<dbReference type="InterPro" id="IPR050237">
    <property type="entry name" value="ATP-dep_AMP-bd_enzyme"/>
</dbReference>